<dbReference type="VEuPathDB" id="TriTrypDB:BCY84_17866"/>
<feature type="binding site" evidence="16">
    <location>
        <position position="238"/>
    </location>
    <ligand>
        <name>Zn(2+)</name>
        <dbReference type="ChEBI" id="CHEBI:29105"/>
        <note>catalytic</note>
    </ligand>
</feature>
<comment type="caution">
    <text evidence="19">The sequence shown here is derived from an EMBL/GenBank/DDBJ whole genome shotgun (WGS) entry which is preliminary data.</text>
</comment>
<dbReference type="Gene3D" id="3.10.170.20">
    <property type="match status" value="1"/>
</dbReference>
<evidence type="ECO:0000313" key="19">
    <source>
        <dbReference type="EMBL" id="PWU85482.1"/>
    </source>
</evidence>
<dbReference type="OrthoDB" id="527990at2759"/>
<dbReference type="PRINTS" id="PR00782">
    <property type="entry name" value="LSHMANOLYSIN"/>
</dbReference>
<dbReference type="VEuPathDB" id="TriTrypDB:TcCLB.503993.30"/>
<evidence type="ECO:0000256" key="5">
    <source>
        <dbReference type="ARBA" id="ARBA00022723"/>
    </source>
</evidence>
<keyword evidence="7 17" id="KW-0378">Hydrolase</keyword>
<reference evidence="19 20" key="1">
    <citation type="journal article" date="2018" name="Microb. Genom.">
        <title>Expanding an expanded genome: long-read sequencing of Trypanosoma cruzi.</title>
        <authorList>
            <person name="Berna L."/>
            <person name="Rodriguez M."/>
            <person name="Chiribao M.L."/>
            <person name="Parodi-Talice A."/>
            <person name="Pita S."/>
            <person name="Rijo G."/>
            <person name="Alvarez-Valin F."/>
            <person name="Robello C."/>
        </authorList>
    </citation>
    <scope>NUCLEOTIDE SEQUENCE [LARGE SCALE GENOMIC DNA]</scope>
    <source>
        <strain evidence="19 20">TCC</strain>
    </source>
</reference>
<dbReference type="VEuPathDB" id="TriTrypDB:Tc_MARK_725"/>
<keyword evidence="14" id="KW-0325">Glycoprotein</keyword>
<comment type="cofactor">
    <cofactor evidence="16 17">
        <name>Zn(2+)</name>
        <dbReference type="ChEBI" id="CHEBI:29105"/>
    </cofactor>
    <text evidence="16 17">Binds 1 zinc ion per subunit.</text>
</comment>
<dbReference type="VEuPathDB" id="TriTrypDB:TcCL_Unassigned01016"/>
<evidence type="ECO:0000256" key="12">
    <source>
        <dbReference type="ARBA" id="ARBA00023145"/>
    </source>
</evidence>
<dbReference type="Pfam" id="PF01457">
    <property type="entry name" value="Peptidase_M8"/>
    <property type="match status" value="1"/>
</dbReference>
<dbReference type="SMR" id="A0A2V2UQR2"/>
<keyword evidence="6 17" id="KW-0732">Signal</keyword>
<feature type="binding site" evidence="16">
    <location>
        <position position="234"/>
    </location>
    <ligand>
        <name>Zn(2+)</name>
        <dbReference type="ChEBI" id="CHEBI:29105"/>
        <note>catalytic</note>
    </ligand>
</feature>
<comment type="similarity">
    <text evidence="3 17">Belongs to the peptidase M8 family.</text>
</comment>
<evidence type="ECO:0000256" key="6">
    <source>
        <dbReference type="ARBA" id="ARBA00022729"/>
    </source>
</evidence>
<evidence type="ECO:0000256" key="9">
    <source>
        <dbReference type="ARBA" id="ARBA00022889"/>
    </source>
</evidence>
<feature type="signal peptide" evidence="17">
    <location>
        <begin position="1"/>
        <end position="28"/>
    </location>
</feature>
<dbReference type="GO" id="GO:0046872">
    <property type="term" value="F:metal ion binding"/>
    <property type="evidence" value="ECO:0007669"/>
    <property type="project" value="UniProtKB-KW"/>
</dbReference>
<organism evidence="19 20">
    <name type="scientific">Trypanosoma cruzi</name>
    <dbReference type="NCBI Taxonomy" id="5693"/>
    <lineage>
        <taxon>Eukaryota</taxon>
        <taxon>Discoba</taxon>
        <taxon>Euglenozoa</taxon>
        <taxon>Kinetoplastea</taxon>
        <taxon>Metakinetoplastina</taxon>
        <taxon>Trypanosomatida</taxon>
        <taxon>Trypanosomatidae</taxon>
        <taxon>Trypanosoma</taxon>
        <taxon>Schizotrypanum</taxon>
    </lineage>
</organism>
<evidence type="ECO:0000256" key="13">
    <source>
        <dbReference type="ARBA" id="ARBA00023157"/>
    </source>
</evidence>
<dbReference type="VEuPathDB" id="TriTrypDB:Tc_MARK_7306"/>
<name>A0A2V2UQR2_TRYCR</name>
<dbReference type="InterPro" id="IPR001577">
    <property type="entry name" value="Peptidase_M8"/>
</dbReference>
<dbReference type="Gene3D" id="3.90.132.10">
    <property type="entry name" value="Leishmanolysin , domain 2"/>
    <property type="match status" value="1"/>
</dbReference>
<dbReference type="Gene3D" id="2.10.55.10">
    <property type="entry name" value="Leishmanolysin domain 3"/>
    <property type="match status" value="1"/>
</dbReference>
<dbReference type="SUPFAM" id="SSF55486">
    <property type="entry name" value="Metalloproteases ('zincins'), catalytic domain"/>
    <property type="match status" value="1"/>
</dbReference>
<dbReference type="VEuPathDB" id="TriTrypDB:C3747_618g7"/>
<evidence type="ECO:0000256" key="17">
    <source>
        <dbReference type="RuleBase" id="RU366077"/>
    </source>
</evidence>
<dbReference type="AlphaFoldDB" id="A0A2V2UQR2"/>
<dbReference type="FunFam" id="3.90.132.10:FF:000001">
    <property type="entry name" value="leishmanolysin-like peptidase isoform X2"/>
    <property type="match status" value="1"/>
</dbReference>
<dbReference type="VEuPathDB" id="TriTrypDB:TcBrA4_0076800"/>
<dbReference type="GO" id="GO:0016020">
    <property type="term" value="C:membrane"/>
    <property type="evidence" value="ECO:0007669"/>
    <property type="project" value="UniProtKB-SubCell"/>
</dbReference>
<comment type="subcellular location">
    <subcellularLocation>
        <location evidence="2">Membrane</location>
    </subcellularLocation>
</comment>
<proteinExistence type="inferred from homology"/>
<accession>A0A2V2UQR2</accession>
<evidence type="ECO:0000256" key="15">
    <source>
        <dbReference type="PIRSR" id="PIRSR601577-1"/>
    </source>
</evidence>
<dbReference type="Proteomes" id="UP000246078">
    <property type="component" value="Unassembled WGS sequence"/>
</dbReference>
<evidence type="ECO:0000313" key="20">
    <source>
        <dbReference type="Proteomes" id="UP000246078"/>
    </source>
</evidence>
<feature type="compositionally biased region" description="Acidic residues" evidence="18">
    <location>
        <begin position="544"/>
        <end position="554"/>
    </location>
</feature>
<evidence type="ECO:0000256" key="18">
    <source>
        <dbReference type="SAM" id="MobiDB-lite"/>
    </source>
</evidence>
<dbReference type="GO" id="GO:0005737">
    <property type="term" value="C:cytoplasm"/>
    <property type="evidence" value="ECO:0007669"/>
    <property type="project" value="TreeGrafter"/>
</dbReference>
<evidence type="ECO:0000256" key="11">
    <source>
        <dbReference type="ARBA" id="ARBA00023136"/>
    </source>
</evidence>
<keyword evidence="10 16" id="KW-0482">Metalloprotease</keyword>
<evidence type="ECO:0000256" key="2">
    <source>
        <dbReference type="ARBA" id="ARBA00004370"/>
    </source>
</evidence>
<feature type="region of interest" description="Disordered" evidence="18">
    <location>
        <begin position="532"/>
        <end position="557"/>
    </location>
</feature>
<evidence type="ECO:0000256" key="14">
    <source>
        <dbReference type="ARBA" id="ARBA00023180"/>
    </source>
</evidence>
<comment type="catalytic activity">
    <reaction evidence="1">
        <text>Preference for hydrophobic residues at P1 and P1' and basic residues at P2' and P3'. A model nonapeptide is cleaved at -Ala-Tyr-|-Leu-Lys-Lys-.</text>
        <dbReference type="EC" id="3.4.24.36"/>
    </reaction>
</comment>
<keyword evidence="12" id="KW-0865">Zymogen</keyword>
<keyword evidence="11" id="KW-0472">Membrane</keyword>
<dbReference type="GO" id="GO:0006508">
    <property type="term" value="P:proteolysis"/>
    <property type="evidence" value="ECO:0007669"/>
    <property type="project" value="UniProtKB-KW"/>
</dbReference>
<keyword evidence="4 17" id="KW-0645">Protease</keyword>
<dbReference type="GO" id="GO:0007155">
    <property type="term" value="P:cell adhesion"/>
    <property type="evidence" value="ECO:0007669"/>
    <property type="project" value="UniProtKB-KW"/>
</dbReference>
<evidence type="ECO:0000256" key="10">
    <source>
        <dbReference type="ARBA" id="ARBA00023049"/>
    </source>
</evidence>
<feature type="chain" id="PRO_5023968580" description="Leishmanolysin-like peptidase" evidence="17">
    <location>
        <begin position="29"/>
        <end position="729"/>
    </location>
</feature>
<sequence>MRQPRHTALLPLLPWLMMVVCCAGVCVAADPAVKHRCGFDAMMKKYGRLPTAVVREVPRRGQGAVQAYTAASEDGDDGWAPIRIKVSAEDMYNPLRHCTAAGDLRIDHFRRAITCEADDVLTEERRSIILRQTLPAAIQLHAERLSVRPVTRPVLIPRTGLGMCDNFTIPHKHHTVGVVGADMIIYANIFPTSESRAWAIPCFLLDDGRPFAAAVNFDPKQIAVTNGDVRVAAHELGHALGFVREMFLMLHMISEVPNVRGMSKVLVISTPKTKAMARQYHNCPTLEGIELEDEGGSETVLSHWRKRNVKNEMMTSIVEVGLYSALTLAAFEDMGVYVANYSAAELLWWGNNSGCGLLEKKCLTDGISEYPDLFCNQVDVYDFCTYDRLSLGRCDLKRHEEALPEEYQYFADPRVGGDDLFMSRCPYVEAYSDTGCTNGDPSVMPGCVVGPNSRCVKGQELQFDDEYIGDACVDTRCGDGTLSVRFLDDDAWHECQAGETVTPPSGPWRGSIVCPQYADVCTAFPNISSHPIPVVDPPLADDPTSAEDAEGDEGEVPRKRPRRLAFVFSLPWSAGTCAVVKEKHLVDLIVAHRRRSLVRPEACVRVLVGLVRNTYESRALMDEPRSQTLRELCGEFSFFCTCPWSGDGSASPRGCVGRKCPATGTLKSIVQFPPTFRIQLGNRGLLRPLLPEACVGELRGVGDRNLASRRGSDDAPRLRRRSAAGAGHN</sequence>
<evidence type="ECO:0000256" key="1">
    <source>
        <dbReference type="ARBA" id="ARBA00001249"/>
    </source>
</evidence>
<feature type="region of interest" description="Disordered" evidence="18">
    <location>
        <begin position="705"/>
        <end position="729"/>
    </location>
</feature>
<dbReference type="OMA" id="QECTEDI"/>
<keyword evidence="13" id="KW-1015">Disulfide bond</keyword>
<keyword evidence="9" id="KW-0130">Cell adhesion</keyword>
<dbReference type="VEuPathDB" id="TriTrypDB:TCDM_09297"/>
<gene>
    <name evidence="19" type="ORF">C3747_618g7</name>
</gene>
<keyword evidence="5 16" id="KW-0479">Metal-binding</keyword>
<dbReference type="VEuPathDB" id="TriTrypDB:C4B63_6g563"/>
<dbReference type="PANTHER" id="PTHR10942">
    <property type="entry name" value="LEISHMANOLYSIN-LIKE PEPTIDASE"/>
    <property type="match status" value="1"/>
</dbReference>
<feature type="binding site" evidence="16">
    <location>
        <position position="303"/>
    </location>
    <ligand>
        <name>Zn(2+)</name>
        <dbReference type="ChEBI" id="CHEBI:29105"/>
        <note>catalytic</note>
    </ligand>
</feature>
<dbReference type="EC" id="3.4.24.-" evidence="17"/>
<dbReference type="VEuPathDB" id="TriTrypDB:TcCLB.508475.30"/>
<evidence type="ECO:0000256" key="16">
    <source>
        <dbReference type="PIRSR" id="PIRSR601577-2"/>
    </source>
</evidence>
<dbReference type="GO" id="GO:0004222">
    <property type="term" value="F:metalloendopeptidase activity"/>
    <property type="evidence" value="ECO:0007669"/>
    <property type="project" value="UniProtKB-UniRule"/>
</dbReference>
<dbReference type="PANTHER" id="PTHR10942:SF0">
    <property type="entry name" value="LEISHMANOLYSIN-LIKE PEPTIDASE"/>
    <property type="match status" value="1"/>
</dbReference>
<keyword evidence="8 16" id="KW-0862">Zinc</keyword>
<dbReference type="EMBL" id="PRFC01000618">
    <property type="protein sequence ID" value="PWU85482.1"/>
    <property type="molecule type" value="Genomic_DNA"/>
</dbReference>
<dbReference type="VEuPathDB" id="TriTrypDB:TcG_07784"/>
<protein>
    <recommendedName>
        <fullName evidence="17">Leishmanolysin-like peptidase</fullName>
        <ecNumber evidence="17">3.4.24.-</ecNumber>
    </recommendedName>
</protein>
<evidence type="ECO:0000256" key="4">
    <source>
        <dbReference type="ARBA" id="ARBA00022670"/>
    </source>
</evidence>
<dbReference type="VEuPathDB" id="TriTrypDB:TCSYLVIO_002486"/>
<evidence type="ECO:0000256" key="7">
    <source>
        <dbReference type="ARBA" id="ARBA00022801"/>
    </source>
</evidence>
<evidence type="ECO:0000256" key="3">
    <source>
        <dbReference type="ARBA" id="ARBA00005860"/>
    </source>
</evidence>
<feature type="active site" evidence="15">
    <location>
        <position position="235"/>
    </location>
</feature>
<dbReference type="Gene3D" id="2.30.34.10">
    <property type="entry name" value="Leishmanolysin domain 4"/>
    <property type="match status" value="1"/>
</dbReference>
<evidence type="ECO:0000256" key="8">
    <source>
        <dbReference type="ARBA" id="ARBA00022833"/>
    </source>
</evidence>